<dbReference type="GeneID" id="106758077"/>
<dbReference type="PANTHER" id="PTHR11439:SF442">
    <property type="entry name" value="CYSTEINE-RICH RLK (RECEPTOR-LIKE PROTEIN KINASE) 8"/>
    <property type="match status" value="1"/>
</dbReference>
<dbReference type="AlphaFoldDB" id="A0A1S3TRS7"/>
<dbReference type="CDD" id="cd09272">
    <property type="entry name" value="RNase_HI_RT_Ty1"/>
    <property type="match status" value="1"/>
</dbReference>
<evidence type="ECO:0000313" key="2">
    <source>
        <dbReference type="RefSeq" id="XP_014496475.1"/>
    </source>
</evidence>
<dbReference type="STRING" id="3916.A0A1S3TRS7"/>
<dbReference type="Proteomes" id="UP000087766">
    <property type="component" value="Chromosome 1"/>
</dbReference>
<dbReference type="PANTHER" id="PTHR11439">
    <property type="entry name" value="GAG-POL-RELATED RETROTRANSPOSON"/>
    <property type="match status" value="1"/>
</dbReference>
<evidence type="ECO:0000313" key="1">
    <source>
        <dbReference type="Proteomes" id="UP000087766"/>
    </source>
</evidence>
<accession>A0A1S3TRS7</accession>
<name>A0A1S3TRS7_VIGRR</name>
<organism evidence="1 2">
    <name type="scientific">Vigna radiata var. radiata</name>
    <name type="common">Mung bean</name>
    <name type="synonym">Phaseolus aureus</name>
    <dbReference type="NCBI Taxonomy" id="3916"/>
    <lineage>
        <taxon>Eukaryota</taxon>
        <taxon>Viridiplantae</taxon>
        <taxon>Streptophyta</taxon>
        <taxon>Embryophyta</taxon>
        <taxon>Tracheophyta</taxon>
        <taxon>Spermatophyta</taxon>
        <taxon>Magnoliopsida</taxon>
        <taxon>eudicotyledons</taxon>
        <taxon>Gunneridae</taxon>
        <taxon>Pentapetalae</taxon>
        <taxon>rosids</taxon>
        <taxon>fabids</taxon>
        <taxon>Fabales</taxon>
        <taxon>Fabaceae</taxon>
        <taxon>Papilionoideae</taxon>
        <taxon>50 kb inversion clade</taxon>
        <taxon>NPAAA clade</taxon>
        <taxon>indigoferoid/millettioid clade</taxon>
        <taxon>Phaseoleae</taxon>
        <taxon>Vigna</taxon>
    </lineage>
</organism>
<protein>
    <submittedName>
        <fullName evidence="2">Uncharacterized protein LOC106758077</fullName>
    </submittedName>
</protein>
<gene>
    <name evidence="2" type="primary">LOC106758077</name>
</gene>
<keyword evidence="1" id="KW-1185">Reference proteome</keyword>
<dbReference type="OrthoDB" id="1660489at2759"/>
<proteinExistence type="predicted"/>
<sequence>MGELTYFLGVQVKQTKEGIFIHQPEYCNDLLKRFKMLDCKDAATPMATNCYLDLDEAGKSVDQRMYRGMIGSLLYLTASRPDIMHNVCLYARFQSARKESHLIAAKRILKYFKGCKLDRKSTSGTCHLLGSSLISLHSKKQACVALSTTEAEYIAVGSCCAQSLWIKSQLEDYGIKIENTPLKCDSTTAINLTENPILN</sequence>
<dbReference type="RefSeq" id="XP_014496475.1">
    <property type="nucleotide sequence ID" value="XM_014640989.1"/>
</dbReference>
<dbReference type="KEGG" id="vra:106758077"/>
<reference evidence="1" key="1">
    <citation type="journal article" date="2014" name="Nat. Commun.">
        <title>Genome sequence of mungbean and insights into evolution within Vigna species.</title>
        <authorList>
            <person name="Kang Y.J."/>
            <person name="Kim S.K."/>
            <person name="Kim M.Y."/>
            <person name="Lestari P."/>
            <person name="Kim K.H."/>
            <person name="Ha B.K."/>
            <person name="Jun T.H."/>
            <person name="Hwang W.J."/>
            <person name="Lee T."/>
            <person name="Lee J."/>
            <person name="Shim S."/>
            <person name="Yoon M.Y."/>
            <person name="Jang Y.E."/>
            <person name="Han K.S."/>
            <person name="Taeprayoon P."/>
            <person name="Yoon N."/>
            <person name="Somta P."/>
            <person name="Tanya P."/>
            <person name="Kim K.S."/>
            <person name="Gwag J.G."/>
            <person name="Moon J.K."/>
            <person name="Lee Y.H."/>
            <person name="Park B.S."/>
            <person name="Bombarely A."/>
            <person name="Doyle J.J."/>
            <person name="Jackson S.A."/>
            <person name="Schafleitner R."/>
            <person name="Srinives P."/>
            <person name="Varshney R.K."/>
            <person name="Lee S.H."/>
        </authorList>
    </citation>
    <scope>NUCLEOTIDE SEQUENCE [LARGE SCALE GENOMIC DNA]</scope>
    <source>
        <strain evidence="1">cv. VC1973A</strain>
    </source>
</reference>
<reference evidence="2" key="2">
    <citation type="submission" date="2025-08" db="UniProtKB">
        <authorList>
            <consortium name="RefSeq"/>
        </authorList>
    </citation>
    <scope>IDENTIFICATION</scope>
    <source>
        <tissue evidence="2">Leaf</tissue>
    </source>
</reference>